<feature type="region of interest" description="Disordered" evidence="3">
    <location>
        <begin position="1"/>
        <end position="36"/>
    </location>
</feature>
<keyword evidence="1" id="KW-0433">Leucine-rich repeat</keyword>
<reference evidence="5 6" key="1">
    <citation type="submission" date="2024-02" db="EMBL/GenBank/DDBJ databases">
        <title>De novo assembly and annotation of 12 fungi associated with fruit tree decline syndrome in Ontario, Canada.</title>
        <authorList>
            <person name="Sulman M."/>
            <person name="Ellouze W."/>
            <person name="Ilyukhin E."/>
        </authorList>
    </citation>
    <scope>NUCLEOTIDE SEQUENCE [LARGE SCALE GENOMIC DNA]</scope>
    <source>
        <strain evidence="5 6">M1-105</strain>
    </source>
</reference>
<feature type="domain" description="Disease resistance R13L4/SHOC-2-like LRR" evidence="4">
    <location>
        <begin position="150"/>
        <end position="229"/>
    </location>
</feature>
<dbReference type="InterPro" id="IPR032675">
    <property type="entry name" value="LRR_dom_sf"/>
</dbReference>
<sequence length="287" mass="32659">MPSLNALDDNMTHCRREHKHKPEHEATPERVGVTGETRRQTFLEMFRDACKEVTGTGPEYATTMSEDRPPLSDDEVVALVRKTIEQAREDTTRRTEPDVVKDLAQPGITIDLGHHALRRLPEEVIDIIKADIERLALSHNSFNTLPLRMSECVRLRYLNVRYNALREFPPAILQLPTLEILDVSKNKIREIPEEISNLTSLKVLAIQRNRIERLPVCIGDISSLHMLKLDGNPVVFPPPEICSIKDKAPAPSGDNERDALITTQVKRYLRQVATRERLKVESEGDSR</sequence>
<dbReference type="PANTHER" id="PTHR48051">
    <property type="match status" value="1"/>
</dbReference>
<dbReference type="SMART" id="SM00369">
    <property type="entry name" value="LRR_TYP"/>
    <property type="match status" value="2"/>
</dbReference>
<evidence type="ECO:0000256" key="2">
    <source>
        <dbReference type="ARBA" id="ARBA00022737"/>
    </source>
</evidence>
<dbReference type="InterPro" id="IPR055414">
    <property type="entry name" value="LRR_R13L4/SHOC2-like"/>
</dbReference>
<evidence type="ECO:0000313" key="5">
    <source>
        <dbReference type="EMBL" id="KAL1629710.1"/>
    </source>
</evidence>
<dbReference type="SMART" id="SM00364">
    <property type="entry name" value="LRR_BAC"/>
    <property type="match status" value="3"/>
</dbReference>
<dbReference type="EMBL" id="JAJVDC020000053">
    <property type="protein sequence ID" value="KAL1629710.1"/>
    <property type="molecule type" value="Genomic_DNA"/>
</dbReference>
<dbReference type="Gene3D" id="3.80.10.10">
    <property type="entry name" value="Ribonuclease Inhibitor"/>
    <property type="match status" value="1"/>
</dbReference>
<dbReference type="InterPro" id="IPR001611">
    <property type="entry name" value="Leu-rich_rpt"/>
</dbReference>
<keyword evidence="6" id="KW-1185">Reference proteome</keyword>
<dbReference type="PANTHER" id="PTHR48051:SF46">
    <property type="entry name" value="LEUCINE RICH REPEAT-CONTAINING DOMAIN PROTEIN"/>
    <property type="match status" value="1"/>
</dbReference>
<comment type="caution">
    <text evidence="5">The sequence shown here is derived from an EMBL/GenBank/DDBJ whole genome shotgun (WGS) entry which is preliminary data.</text>
</comment>
<organism evidence="5 6">
    <name type="scientific">Neofusicoccum ribis</name>
    <dbReference type="NCBI Taxonomy" id="45134"/>
    <lineage>
        <taxon>Eukaryota</taxon>
        <taxon>Fungi</taxon>
        <taxon>Dikarya</taxon>
        <taxon>Ascomycota</taxon>
        <taxon>Pezizomycotina</taxon>
        <taxon>Dothideomycetes</taxon>
        <taxon>Dothideomycetes incertae sedis</taxon>
        <taxon>Botryosphaeriales</taxon>
        <taxon>Botryosphaeriaceae</taxon>
        <taxon>Neofusicoccum</taxon>
    </lineage>
</organism>
<proteinExistence type="predicted"/>
<accession>A0ABR3SUT1</accession>
<evidence type="ECO:0000256" key="1">
    <source>
        <dbReference type="ARBA" id="ARBA00022614"/>
    </source>
</evidence>
<name>A0ABR3SUT1_9PEZI</name>
<dbReference type="PROSITE" id="PS51450">
    <property type="entry name" value="LRR"/>
    <property type="match status" value="1"/>
</dbReference>
<dbReference type="InterPro" id="IPR003591">
    <property type="entry name" value="Leu-rich_rpt_typical-subtyp"/>
</dbReference>
<dbReference type="Pfam" id="PF23598">
    <property type="entry name" value="LRR_14"/>
    <property type="match status" value="1"/>
</dbReference>
<protein>
    <submittedName>
        <fullName evidence="5">RAM signaling network component</fullName>
    </submittedName>
</protein>
<evidence type="ECO:0000256" key="3">
    <source>
        <dbReference type="SAM" id="MobiDB-lite"/>
    </source>
</evidence>
<evidence type="ECO:0000259" key="4">
    <source>
        <dbReference type="Pfam" id="PF23598"/>
    </source>
</evidence>
<feature type="compositionally biased region" description="Basic and acidic residues" evidence="3">
    <location>
        <begin position="10"/>
        <end position="28"/>
    </location>
</feature>
<evidence type="ECO:0000313" key="6">
    <source>
        <dbReference type="Proteomes" id="UP001521116"/>
    </source>
</evidence>
<keyword evidence="2" id="KW-0677">Repeat</keyword>
<dbReference type="SUPFAM" id="SSF52075">
    <property type="entry name" value="Outer arm dynein light chain 1"/>
    <property type="match status" value="1"/>
</dbReference>
<dbReference type="Proteomes" id="UP001521116">
    <property type="component" value="Unassembled WGS sequence"/>
</dbReference>
<dbReference type="InterPro" id="IPR050216">
    <property type="entry name" value="LRR_domain-containing"/>
</dbReference>
<gene>
    <name evidence="5" type="primary">SOG2_1</name>
    <name evidence="5" type="ORF">SLS56_005365</name>
</gene>